<dbReference type="OrthoDB" id="7208981at2"/>
<dbReference type="Gene3D" id="3.40.50.10540">
    <property type="entry name" value="Crotonobetainyl-coa:carnitine coa-transferase, domain 1"/>
    <property type="match status" value="1"/>
</dbReference>
<sequence>MGPLDGLRVLDLSSVLMGPYASQILGDYGAEVIKVEAPAGDLVREIQPSRSAGMGAMFLNSNRSKQSIVLNLKTAEGRDAVLRMVADCDVVLSNVRPRKMDRLGLTWEALSAANPRIIYAALVGFDQQGPYAGRPAYDDLIQGGVCIPHLFERAGQQPAYVPAAICDRIVGMSAVNAILAAVIERGKSGQGQKVEVPMFETMLSMILADHLGGLTFMPPLDHGGYKRHLSPDRKPYETKDGYVCALIYNDGHWERFFRELGRPDMPAADPRYATFAARMEHIDEVYAELGTLMKTRTTAEWLDLFDRADVPALPMHSFESVLEDPHLREVGFFEEVDHPTEGRIRQMAVPTSFSRTPATPERLAPRQGADGAEVLSRMGFTADEITALAQSGALTLPDAQKTEGAE</sequence>
<dbReference type="STRING" id="1461694.ATO9_10700"/>
<dbReference type="Gene3D" id="3.30.1540.10">
    <property type="entry name" value="formyl-coa transferase, domain 3"/>
    <property type="match status" value="1"/>
</dbReference>
<dbReference type="RefSeq" id="WP_043748204.1">
    <property type="nucleotide sequence ID" value="NZ_AQQX01000003.1"/>
</dbReference>
<dbReference type="PANTHER" id="PTHR48207:SF4">
    <property type="entry name" value="BLL6097 PROTEIN"/>
    <property type="match status" value="1"/>
</dbReference>
<keyword evidence="3" id="KW-1185">Reference proteome</keyword>
<keyword evidence="1 2" id="KW-0808">Transferase</keyword>
<proteinExistence type="predicted"/>
<reference evidence="2 3" key="1">
    <citation type="journal article" date="2015" name="Antonie Van Leeuwenhoek">
        <title>Pseudooceanicola atlanticus gen. nov. sp. nov., isolated from surface seawater of the Atlantic Ocean and reclassification of Oceanicola batsensis, Oceanicola marinus, Oceanicola nitratireducens, Oceanicola nanhaiensis, Oceanicola antarcticus and Oceanicola flagellatus, as Pseudooceanicola batsensis comb. nov., Pseudooceanicola marinus comb. nov., Pseudooceanicola nitratireducens comb. nov., Pseudooceanicola nanhaiensis comb. nov., Pseudooceanicola antarcticus comb. nov., and Pseudooceanicola flagellatus comb. nov.</title>
        <authorList>
            <person name="Lai Q."/>
            <person name="Li G."/>
            <person name="Liu X."/>
            <person name="Du Y."/>
            <person name="Sun F."/>
            <person name="Shao Z."/>
        </authorList>
    </citation>
    <scope>NUCLEOTIDE SEQUENCE [LARGE SCALE GENOMIC DNA]</scope>
    <source>
        <strain evidence="2 3">22II-s11g</strain>
    </source>
</reference>
<dbReference type="eggNOG" id="COG1804">
    <property type="taxonomic scope" value="Bacteria"/>
</dbReference>
<dbReference type="Proteomes" id="UP000030004">
    <property type="component" value="Unassembled WGS sequence"/>
</dbReference>
<dbReference type="EMBL" id="AQQX01000003">
    <property type="protein sequence ID" value="KGM49136.1"/>
    <property type="molecule type" value="Genomic_DNA"/>
</dbReference>
<dbReference type="PANTHER" id="PTHR48207">
    <property type="entry name" value="SUCCINATE--HYDROXYMETHYLGLUTARATE COA-TRANSFERASE"/>
    <property type="match status" value="1"/>
</dbReference>
<dbReference type="SUPFAM" id="SSF89796">
    <property type="entry name" value="CoA-transferase family III (CaiB/BaiF)"/>
    <property type="match status" value="1"/>
</dbReference>
<name>A0A0A0EDS8_9RHOB</name>
<dbReference type="Pfam" id="PF02515">
    <property type="entry name" value="CoA_transf_3"/>
    <property type="match status" value="1"/>
</dbReference>
<dbReference type="AlphaFoldDB" id="A0A0A0EDS8"/>
<dbReference type="InterPro" id="IPR023606">
    <property type="entry name" value="CoA-Trfase_III_dom_1_sf"/>
</dbReference>
<dbReference type="InterPro" id="IPR044855">
    <property type="entry name" value="CoA-Trfase_III_dom3_sf"/>
</dbReference>
<evidence type="ECO:0000313" key="2">
    <source>
        <dbReference type="EMBL" id="KGM49136.1"/>
    </source>
</evidence>
<protein>
    <submittedName>
        <fullName evidence="2">Acetyl-CoA acetyltransferase</fullName>
    </submittedName>
</protein>
<dbReference type="InterPro" id="IPR050483">
    <property type="entry name" value="CoA-transferase_III_domain"/>
</dbReference>
<evidence type="ECO:0000256" key="1">
    <source>
        <dbReference type="ARBA" id="ARBA00022679"/>
    </source>
</evidence>
<dbReference type="InterPro" id="IPR003673">
    <property type="entry name" value="CoA-Trfase_fam_III"/>
</dbReference>
<accession>A0A0A0EDS8</accession>
<organism evidence="2 3">
    <name type="scientific">Pseudooceanicola atlanticus</name>
    <dbReference type="NCBI Taxonomy" id="1461694"/>
    <lineage>
        <taxon>Bacteria</taxon>
        <taxon>Pseudomonadati</taxon>
        <taxon>Pseudomonadota</taxon>
        <taxon>Alphaproteobacteria</taxon>
        <taxon>Rhodobacterales</taxon>
        <taxon>Paracoccaceae</taxon>
        <taxon>Pseudooceanicola</taxon>
    </lineage>
</organism>
<evidence type="ECO:0000313" key="3">
    <source>
        <dbReference type="Proteomes" id="UP000030004"/>
    </source>
</evidence>
<dbReference type="GO" id="GO:0008410">
    <property type="term" value="F:CoA-transferase activity"/>
    <property type="evidence" value="ECO:0007669"/>
    <property type="project" value="TreeGrafter"/>
</dbReference>
<gene>
    <name evidence="2" type="ORF">ATO9_10700</name>
</gene>
<comment type="caution">
    <text evidence="2">The sequence shown here is derived from an EMBL/GenBank/DDBJ whole genome shotgun (WGS) entry which is preliminary data.</text>
</comment>